<dbReference type="InterPro" id="IPR009003">
    <property type="entry name" value="Peptidase_S1_PA"/>
</dbReference>
<dbReference type="InterPro" id="IPR001940">
    <property type="entry name" value="Peptidase_S1C"/>
</dbReference>
<keyword evidence="3" id="KW-1133">Transmembrane helix</keyword>
<dbReference type="GO" id="GO:0006508">
    <property type="term" value="P:proteolysis"/>
    <property type="evidence" value="ECO:0007669"/>
    <property type="project" value="UniProtKB-KW"/>
</dbReference>
<accession>A0A0F3GQD4</accession>
<evidence type="ECO:0000313" key="6">
    <source>
        <dbReference type="Proteomes" id="UP000033423"/>
    </source>
</evidence>
<dbReference type="AlphaFoldDB" id="A0A0F3GQD4"/>
<evidence type="ECO:0000313" key="5">
    <source>
        <dbReference type="EMBL" id="KJU84111.1"/>
    </source>
</evidence>
<proteinExistence type="predicted"/>
<keyword evidence="2" id="KW-0378">Hydrolase</keyword>
<dbReference type="SMART" id="SM00240">
    <property type="entry name" value="FHA"/>
    <property type="match status" value="1"/>
</dbReference>
<dbReference type="Pfam" id="PF13365">
    <property type="entry name" value="Trypsin_2"/>
    <property type="match status" value="1"/>
</dbReference>
<protein>
    <submittedName>
        <fullName evidence="5">Serine protease</fullName>
    </submittedName>
</protein>
<dbReference type="InterPro" id="IPR051201">
    <property type="entry name" value="Chloro_Bact_Ser_Proteases"/>
</dbReference>
<feature type="transmembrane region" description="Helical" evidence="3">
    <location>
        <begin position="254"/>
        <end position="270"/>
    </location>
</feature>
<dbReference type="EMBL" id="LACI01001618">
    <property type="protein sequence ID" value="KJU84111.1"/>
    <property type="molecule type" value="Genomic_DNA"/>
</dbReference>
<dbReference type="SUPFAM" id="SSF49879">
    <property type="entry name" value="SMAD/FHA domain"/>
    <property type="match status" value="1"/>
</dbReference>
<evidence type="ECO:0000256" key="3">
    <source>
        <dbReference type="SAM" id="Phobius"/>
    </source>
</evidence>
<dbReference type="PANTHER" id="PTHR43343">
    <property type="entry name" value="PEPTIDASE S12"/>
    <property type="match status" value="1"/>
</dbReference>
<evidence type="ECO:0000259" key="4">
    <source>
        <dbReference type="PROSITE" id="PS50006"/>
    </source>
</evidence>
<comment type="caution">
    <text evidence="5">The sequence shown here is derived from an EMBL/GenBank/DDBJ whole genome shotgun (WGS) entry which is preliminary data.</text>
</comment>
<feature type="transmembrane region" description="Helical" evidence="3">
    <location>
        <begin position="12"/>
        <end position="33"/>
    </location>
</feature>
<evidence type="ECO:0000256" key="1">
    <source>
        <dbReference type="ARBA" id="ARBA00022670"/>
    </source>
</evidence>
<evidence type="ECO:0000256" key="2">
    <source>
        <dbReference type="ARBA" id="ARBA00022801"/>
    </source>
</evidence>
<dbReference type="InterPro" id="IPR008984">
    <property type="entry name" value="SMAD_FHA_dom_sf"/>
</dbReference>
<dbReference type="PANTHER" id="PTHR43343:SF3">
    <property type="entry name" value="PROTEASE DO-LIKE 8, CHLOROPLASTIC"/>
    <property type="match status" value="1"/>
</dbReference>
<keyword evidence="1 5" id="KW-0645">Protease</keyword>
<dbReference type="Proteomes" id="UP000033423">
    <property type="component" value="Unassembled WGS sequence"/>
</dbReference>
<gene>
    <name evidence="5" type="ORF">MBAV_003695</name>
</gene>
<dbReference type="SUPFAM" id="SSF50494">
    <property type="entry name" value="Trypsin-like serine proteases"/>
    <property type="match status" value="1"/>
</dbReference>
<name>A0A0F3GQD4_9BACT</name>
<keyword evidence="3" id="KW-0812">Transmembrane</keyword>
<dbReference type="GO" id="GO:0004252">
    <property type="term" value="F:serine-type endopeptidase activity"/>
    <property type="evidence" value="ECO:0007669"/>
    <property type="project" value="InterPro"/>
</dbReference>
<dbReference type="PRINTS" id="PR00834">
    <property type="entry name" value="PROTEASES2C"/>
</dbReference>
<sequence>MVWILNDNRKRYVKLSVLLTILLIHVLFFVMAADSKAAAPIEDMKDSTVRVVCDLGKEGFGLGSGFVIANTHVVTNWHVASCTENGGVTRVIVAKDDIINARVTHVNESKDIAILKLDEKVNKRTVEFVNDDYVKVGEMVYAVGFPGAADDYTSVGTLYEQKFTKGIVSAKVRFNGCDYYQTDAAINPGNSGGPLFNEHGLVVGINTLKSGKTGVEGVGWAIRADELMHDLDKAGISYKVRNPGVVDNILDNKMTYIPIVVSFITILLVFSTKKGRVIARETIQRVNRPPKPPVNRDQNVMVQPALHAISGEYAGQTIKMTGNLVLGRDPRVANLVFMQHHGSISKKHCIVGYNHLTKLFFIEDCNSTNGTYLTSGKKLTAQKRYDINPGVQFYVGDKKNTFELRIGA</sequence>
<dbReference type="PROSITE" id="PS50006">
    <property type="entry name" value="FHA_DOMAIN"/>
    <property type="match status" value="1"/>
</dbReference>
<dbReference type="Pfam" id="PF00498">
    <property type="entry name" value="FHA"/>
    <property type="match status" value="1"/>
</dbReference>
<dbReference type="Gene3D" id="2.60.200.20">
    <property type="match status" value="1"/>
</dbReference>
<reference evidence="5 6" key="1">
    <citation type="submission" date="2015-02" db="EMBL/GenBank/DDBJ databases">
        <title>Single-cell genomics of uncultivated deep-branching MTB reveals a conserved set of magnetosome genes.</title>
        <authorList>
            <person name="Kolinko S."/>
            <person name="Richter M."/>
            <person name="Glockner F.O."/>
            <person name="Brachmann A."/>
            <person name="Schuler D."/>
        </authorList>
    </citation>
    <scope>NUCLEOTIDE SEQUENCE [LARGE SCALE GENOMIC DNA]</scope>
    <source>
        <strain evidence="5">TM-1</strain>
    </source>
</reference>
<organism evidence="5 6">
    <name type="scientific">Candidatus Magnetobacterium bavaricum</name>
    <dbReference type="NCBI Taxonomy" id="29290"/>
    <lineage>
        <taxon>Bacteria</taxon>
        <taxon>Pseudomonadati</taxon>
        <taxon>Nitrospirota</taxon>
        <taxon>Thermodesulfovibrionia</taxon>
        <taxon>Thermodesulfovibrionales</taxon>
        <taxon>Candidatus Magnetobacteriaceae</taxon>
        <taxon>Candidatus Magnetobacterium</taxon>
    </lineage>
</organism>
<dbReference type="Gene3D" id="2.40.10.120">
    <property type="match status" value="1"/>
</dbReference>
<feature type="domain" description="FHA" evidence="4">
    <location>
        <begin position="324"/>
        <end position="378"/>
    </location>
</feature>
<keyword evidence="3" id="KW-0472">Membrane</keyword>
<keyword evidence="6" id="KW-1185">Reference proteome</keyword>
<dbReference type="InterPro" id="IPR000253">
    <property type="entry name" value="FHA_dom"/>
</dbReference>